<accession>A0ABV7HRE4</accession>
<comment type="subcellular location">
    <subcellularLocation>
        <location evidence="1">Cell outer membrane</location>
        <topology evidence="1">Multi-pass membrane protein</topology>
    </subcellularLocation>
</comment>
<evidence type="ECO:0000256" key="8">
    <source>
        <dbReference type="ARBA" id="ARBA00023065"/>
    </source>
</evidence>
<keyword evidence="3" id="KW-1134">Transmembrane beta strand</keyword>
<keyword evidence="8" id="KW-0406">Ion transport</keyword>
<evidence type="ECO:0000256" key="12">
    <source>
        <dbReference type="SAM" id="SignalP"/>
    </source>
</evidence>
<keyword evidence="9" id="KW-0798">TonB box</keyword>
<proteinExistence type="predicted"/>
<sequence length="785" mass="85245">MRQPHCLYRCLARVKAQAACSAALLALSLPGFAQVDRIESVLVVGEALSGMGNLRQEDIDGAFGGEQNIVDIGRSITPITEALLHEAAIDDLQQLQRVAPNTFQAKGFGAPSLPTLRGQLGELFSSGMRRQAGNNGLGIPLSFNSVGQIDIVRGTPSVILGTTQRTGGFVNITPKRANLTQAEGRLNLSAGEWEQYGGQLDYAWVIDPQHQSARISVEHKDEGSFYDYAGLNSTNVFASYRLMPNEQLEWNVSLEYYDVEWTDNAGINRPTQTLIDQGWYIQGQGVQPNGSTVPGALAVVSPTGQVKIPRSRVLTHPDDINGAETVLLHSVLTVDLGSSVRLVNRTYVEHLEREEIAQNSFVEIIDGADTFENRIELQFPRTIVGAAIRYNDVLGYSQFSTEADLPIDLTGSLSQREIPLSAEQQARLVPLRPGLYVSPGAQYDRDGDGSGDYNLSDTTDSTSLQTGLFLQHKQPLGSNLQLTLGVRGDWYDVTARDPIAPVGVTPARDSHHDFLKAGEATLHYRPGESVTLYATGSYSESTSNSMAGGTVLGSNNQIDPLNFATENTLYELGVKYAPVGSGWYADMAVFDQTRSLRNRDGSNSGIVTQGVEAQAFYRSDNAWVSVGGSWLKAKFDHSAAFQVAEQVADAFDNSRPDLIAGTGAGAPNFAAFAPSSHRLQGLPEWTASAAGGYQLSEYWSVGGSAVVTGAYPLDYLQTVVISEQFTLNANVAYEFNQGSSRLRLDVFNLTDEKNWTPVFEGGYFGSSLVFPELSRHAQVQFTQYF</sequence>
<dbReference type="InterPro" id="IPR037066">
    <property type="entry name" value="Plug_dom_sf"/>
</dbReference>
<dbReference type="InterPro" id="IPR039426">
    <property type="entry name" value="TonB-dep_rcpt-like"/>
</dbReference>
<dbReference type="Gene3D" id="2.170.130.10">
    <property type="entry name" value="TonB-dependent receptor, plug domain"/>
    <property type="match status" value="1"/>
</dbReference>
<evidence type="ECO:0000313" key="15">
    <source>
        <dbReference type="Proteomes" id="UP001595548"/>
    </source>
</evidence>
<dbReference type="Gene3D" id="2.40.170.20">
    <property type="entry name" value="TonB-dependent receptor, beta-barrel domain"/>
    <property type="match status" value="1"/>
</dbReference>
<evidence type="ECO:0000256" key="10">
    <source>
        <dbReference type="ARBA" id="ARBA00023136"/>
    </source>
</evidence>
<feature type="domain" description="TonB-dependent receptor-like beta-barrel" evidence="13">
    <location>
        <begin position="182"/>
        <end position="749"/>
    </location>
</feature>
<dbReference type="Proteomes" id="UP001595548">
    <property type="component" value="Unassembled WGS sequence"/>
</dbReference>
<keyword evidence="7" id="KW-0408">Iron</keyword>
<dbReference type="RefSeq" id="WP_382417588.1">
    <property type="nucleotide sequence ID" value="NZ_AP031500.1"/>
</dbReference>
<keyword evidence="2" id="KW-0813">Transport</keyword>
<evidence type="ECO:0000259" key="13">
    <source>
        <dbReference type="Pfam" id="PF00593"/>
    </source>
</evidence>
<keyword evidence="15" id="KW-1185">Reference proteome</keyword>
<evidence type="ECO:0000256" key="6">
    <source>
        <dbReference type="ARBA" id="ARBA00022729"/>
    </source>
</evidence>
<evidence type="ECO:0000256" key="9">
    <source>
        <dbReference type="ARBA" id="ARBA00023077"/>
    </source>
</evidence>
<evidence type="ECO:0000256" key="3">
    <source>
        <dbReference type="ARBA" id="ARBA00022452"/>
    </source>
</evidence>
<organism evidence="14 15">
    <name type="scientific">Gilvimarinus japonicus</name>
    <dbReference type="NCBI Taxonomy" id="1796469"/>
    <lineage>
        <taxon>Bacteria</taxon>
        <taxon>Pseudomonadati</taxon>
        <taxon>Pseudomonadota</taxon>
        <taxon>Gammaproteobacteria</taxon>
        <taxon>Cellvibrionales</taxon>
        <taxon>Cellvibrionaceae</taxon>
        <taxon>Gilvimarinus</taxon>
    </lineage>
</organism>
<keyword evidence="14" id="KW-0675">Receptor</keyword>
<evidence type="ECO:0000256" key="4">
    <source>
        <dbReference type="ARBA" id="ARBA00022496"/>
    </source>
</evidence>
<keyword evidence="5" id="KW-0812">Transmembrane</keyword>
<name>A0ABV7HRE4_9GAMM</name>
<feature type="chain" id="PRO_5045966216" evidence="12">
    <location>
        <begin position="34"/>
        <end position="785"/>
    </location>
</feature>
<evidence type="ECO:0000256" key="11">
    <source>
        <dbReference type="ARBA" id="ARBA00023237"/>
    </source>
</evidence>
<keyword evidence="10" id="KW-0472">Membrane</keyword>
<dbReference type="InterPro" id="IPR036942">
    <property type="entry name" value="Beta-barrel_TonB_sf"/>
</dbReference>
<protein>
    <submittedName>
        <fullName evidence="14">TonB-dependent receptor</fullName>
    </submittedName>
</protein>
<dbReference type="PANTHER" id="PTHR32552:SF68">
    <property type="entry name" value="FERRICHROME OUTER MEMBRANE TRANSPORTER_PHAGE RECEPTOR"/>
    <property type="match status" value="1"/>
</dbReference>
<comment type="caution">
    <text evidence="14">The sequence shown here is derived from an EMBL/GenBank/DDBJ whole genome shotgun (WGS) entry which is preliminary data.</text>
</comment>
<reference evidence="15" key="1">
    <citation type="journal article" date="2019" name="Int. J. Syst. Evol. Microbiol.">
        <title>The Global Catalogue of Microorganisms (GCM) 10K type strain sequencing project: providing services to taxonomists for standard genome sequencing and annotation.</title>
        <authorList>
            <consortium name="The Broad Institute Genomics Platform"/>
            <consortium name="The Broad Institute Genome Sequencing Center for Infectious Disease"/>
            <person name="Wu L."/>
            <person name="Ma J."/>
        </authorList>
    </citation>
    <scope>NUCLEOTIDE SEQUENCE [LARGE SCALE GENOMIC DNA]</scope>
    <source>
        <strain evidence="15">KCTC 52141</strain>
    </source>
</reference>
<gene>
    <name evidence="14" type="ORF">ACFOEB_14295</name>
</gene>
<feature type="signal peptide" evidence="12">
    <location>
        <begin position="1"/>
        <end position="33"/>
    </location>
</feature>
<dbReference type="Pfam" id="PF00593">
    <property type="entry name" value="TonB_dep_Rec_b-barrel"/>
    <property type="match status" value="1"/>
</dbReference>
<evidence type="ECO:0000256" key="7">
    <source>
        <dbReference type="ARBA" id="ARBA00023004"/>
    </source>
</evidence>
<dbReference type="SUPFAM" id="SSF56935">
    <property type="entry name" value="Porins"/>
    <property type="match status" value="1"/>
</dbReference>
<evidence type="ECO:0000256" key="1">
    <source>
        <dbReference type="ARBA" id="ARBA00004571"/>
    </source>
</evidence>
<dbReference type="PANTHER" id="PTHR32552">
    <property type="entry name" value="FERRICHROME IRON RECEPTOR-RELATED"/>
    <property type="match status" value="1"/>
</dbReference>
<dbReference type="InterPro" id="IPR000531">
    <property type="entry name" value="Beta-barrel_TonB"/>
</dbReference>
<dbReference type="EMBL" id="JBHRTL010000030">
    <property type="protein sequence ID" value="MFC3156379.1"/>
    <property type="molecule type" value="Genomic_DNA"/>
</dbReference>
<evidence type="ECO:0000256" key="2">
    <source>
        <dbReference type="ARBA" id="ARBA00022448"/>
    </source>
</evidence>
<keyword evidence="4" id="KW-0410">Iron transport</keyword>
<evidence type="ECO:0000313" key="14">
    <source>
        <dbReference type="EMBL" id="MFC3156379.1"/>
    </source>
</evidence>
<keyword evidence="6 12" id="KW-0732">Signal</keyword>
<evidence type="ECO:0000256" key="5">
    <source>
        <dbReference type="ARBA" id="ARBA00022692"/>
    </source>
</evidence>
<keyword evidence="11" id="KW-0998">Cell outer membrane</keyword>